<name>A0A5A7SCT0_9NOCA</name>
<gene>
    <name evidence="2" type="ORF">FOY51_09340</name>
</gene>
<organism evidence="2 3">
    <name type="scientific">Antrihabitans cavernicola</name>
    <dbReference type="NCBI Taxonomy" id="2495913"/>
    <lineage>
        <taxon>Bacteria</taxon>
        <taxon>Bacillati</taxon>
        <taxon>Actinomycetota</taxon>
        <taxon>Actinomycetes</taxon>
        <taxon>Mycobacteriales</taxon>
        <taxon>Nocardiaceae</taxon>
        <taxon>Antrihabitans</taxon>
    </lineage>
</organism>
<keyword evidence="3" id="KW-1185">Reference proteome</keyword>
<keyword evidence="1" id="KW-1133">Transmembrane helix</keyword>
<protein>
    <recommendedName>
        <fullName evidence="4">TPM domain-containing protein</fullName>
    </recommendedName>
</protein>
<reference evidence="2 3" key="1">
    <citation type="submission" date="2019-07" db="EMBL/GenBank/DDBJ databases">
        <title>Rhodococcus cavernicolus sp. nov., isolated from a cave.</title>
        <authorList>
            <person name="Lee S.D."/>
        </authorList>
    </citation>
    <scope>NUCLEOTIDE SEQUENCE [LARGE SCALE GENOMIC DNA]</scope>
    <source>
        <strain evidence="2 3">C1-24</strain>
    </source>
</reference>
<proteinExistence type="predicted"/>
<evidence type="ECO:0000256" key="1">
    <source>
        <dbReference type="SAM" id="Phobius"/>
    </source>
</evidence>
<sequence>MFTPAAADLPPDTDLDMVIRDLAGDHVSAPSKDVDQLTTVVRDARSKGVDLSIVVLDKNPIRDSQLRDLATDVGKHEGGTVLVLSPSWVGTFSGSIDRVTLEAGQDHTYTGNAVTASQNFVAEITKPEIPWTGATCVILAGTALAAVGLYAIKARRARAVAPVTAAQTPAVDSSHSS</sequence>
<evidence type="ECO:0008006" key="4">
    <source>
        <dbReference type="Google" id="ProtNLM"/>
    </source>
</evidence>
<dbReference type="InterPro" id="IPR046498">
    <property type="entry name" value="Rv1476-like"/>
</dbReference>
<dbReference type="OrthoDB" id="4543462at2"/>
<dbReference type="EMBL" id="VLNY01000003">
    <property type="protein sequence ID" value="KAA0023706.1"/>
    <property type="molecule type" value="Genomic_DNA"/>
</dbReference>
<keyword evidence="1" id="KW-0812">Transmembrane</keyword>
<dbReference type="AlphaFoldDB" id="A0A5A7SCT0"/>
<accession>A0A5A7SCT0</accession>
<dbReference type="Proteomes" id="UP000322244">
    <property type="component" value="Unassembled WGS sequence"/>
</dbReference>
<comment type="caution">
    <text evidence="2">The sequence shown here is derived from an EMBL/GenBank/DDBJ whole genome shotgun (WGS) entry which is preliminary data.</text>
</comment>
<evidence type="ECO:0000313" key="3">
    <source>
        <dbReference type="Proteomes" id="UP000322244"/>
    </source>
</evidence>
<evidence type="ECO:0000313" key="2">
    <source>
        <dbReference type="EMBL" id="KAA0023706.1"/>
    </source>
</evidence>
<keyword evidence="1" id="KW-0472">Membrane</keyword>
<dbReference type="Pfam" id="PF20381">
    <property type="entry name" value="Rv1476"/>
    <property type="match status" value="1"/>
</dbReference>
<feature type="transmembrane region" description="Helical" evidence="1">
    <location>
        <begin position="131"/>
        <end position="152"/>
    </location>
</feature>